<dbReference type="EMBL" id="JADCNM010000007">
    <property type="protein sequence ID" value="KAG0474266.1"/>
    <property type="molecule type" value="Genomic_DNA"/>
</dbReference>
<evidence type="ECO:0000313" key="1">
    <source>
        <dbReference type="EMBL" id="KAG0474266.1"/>
    </source>
</evidence>
<sequence>MIKLRHFHEDITVVVVFLDADLISRATSSKCPVISLRGRGITLPHSSLARCAAPEDFTAG</sequence>
<dbReference type="Proteomes" id="UP000639772">
    <property type="component" value="Chromosome 7"/>
</dbReference>
<gene>
    <name evidence="1" type="ORF">HPP92_013952</name>
</gene>
<evidence type="ECO:0000313" key="2">
    <source>
        <dbReference type="Proteomes" id="UP000639772"/>
    </source>
</evidence>
<name>A0A835UWF2_VANPL</name>
<comment type="caution">
    <text evidence="1">The sequence shown here is derived from an EMBL/GenBank/DDBJ whole genome shotgun (WGS) entry which is preliminary data.</text>
</comment>
<reference evidence="1 2" key="1">
    <citation type="journal article" date="2020" name="Nat. Food">
        <title>A phased Vanilla planifolia genome enables genetic improvement of flavour and production.</title>
        <authorList>
            <person name="Hasing T."/>
            <person name="Tang H."/>
            <person name="Brym M."/>
            <person name="Khazi F."/>
            <person name="Huang T."/>
            <person name="Chambers A.H."/>
        </authorList>
    </citation>
    <scope>NUCLEOTIDE SEQUENCE [LARGE SCALE GENOMIC DNA]</scope>
    <source>
        <tissue evidence="1">Leaf</tissue>
    </source>
</reference>
<proteinExistence type="predicted"/>
<protein>
    <submittedName>
        <fullName evidence="1">Uncharacterized protein</fullName>
    </submittedName>
</protein>
<accession>A0A835UWF2</accession>
<organism evidence="1 2">
    <name type="scientific">Vanilla planifolia</name>
    <name type="common">Vanilla</name>
    <dbReference type="NCBI Taxonomy" id="51239"/>
    <lineage>
        <taxon>Eukaryota</taxon>
        <taxon>Viridiplantae</taxon>
        <taxon>Streptophyta</taxon>
        <taxon>Embryophyta</taxon>
        <taxon>Tracheophyta</taxon>
        <taxon>Spermatophyta</taxon>
        <taxon>Magnoliopsida</taxon>
        <taxon>Liliopsida</taxon>
        <taxon>Asparagales</taxon>
        <taxon>Orchidaceae</taxon>
        <taxon>Vanilloideae</taxon>
        <taxon>Vanilleae</taxon>
        <taxon>Vanilla</taxon>
    </lineage>
</organism>
<dbReference type="OrthoDB" id="420076at2759"/>
<dbReference type="AlphaFoldDB" id="A0A835UWF2"/>